<dbReference type="HAMAP" id="MF_01147">
    <property type="entry name" value="Lgt"/>
    <property type="match status" value="1"/>
</dbReference>
<comment type="pathway">
    <text evidence="7">Protein modification; lipoprotein biosynthesis (diacylglyceryl transfer).</text>
</comment>
<dbReference type="OrthoDB" id="871140at2"/>
<evidence type="ECO:0000256" key="4">
    <source>
        <dbReference type="ARBA" id="ARBA00022692"/>
    </source>
</evidence>
<evidence type="ECO:0000256" key="7">
    <source>
        <dbReference type="HAMAP-Rule" id="MF_01147"/>
    </source>
</evidence>
<comment type="function">
    <text evidence="7">Catalyzes the transfer of the diacylglyceryl group from phosphatidylglycerol to the sulfhydryl group of the N-terminal cysteine of a prolipoprotein, the first step in the formation of mature lipoproteins.</text>
</comment>
<evidence type="ECO:0000256" key="1">
    <source>
        <dbReference type="ARBA" id="ARBA00007150"/>
    </source>
</evidence>
<dbReference type="GO" id="GO:0008961">
    <property type="term" value="F:phosphatidylglycerol-prolipoprotein diacylglyceryl transferase activity"/>
    <property type="evidence" value="ECO:0007669"/>
    <property type="project" value="UniProtKB-UniRule"/>
</dbReference>
<feature type="transmembrane region" description="Helical" evidence="7">
    <location>
        <begin position="6"/>
        <end position="33"/>
    </location>
</feature>
<keyword evidence="6 7" id="KW-0472">Membrane</keyword>
<protein>
    <recommendedName>
        <fullName evidence="7">Phosphatidylglycerol--prolipoprotein diacylglyceryl transferase</fullName>
        <ecNumber evidence="7">2.5.1.145</ecNumber>
    </recommendedName>
</protein>
<evidence type="ECO:0000313" key="8">
    <source>
        <dbReference type="EMBL" id="EXX87830.1"/>
    </source>
</evidence>
<dbReference type="GO" id="GO:0005886">
    <property type="term" value="C:plasma membrane"/>
    <property type="evidence" value="ECO:0007669"/>
    <property type="project" value="UniProtKB-SubCell"/>
</dbReference>
<comment type="similarity">
    <text evidence="1 7">Belongs to the Lgt family.</text>
</comment>
<comment type="caution">
    <text evidence="8">The sequence shown here is derived from an EMBL/GenBank/DDBJ whole genome shotgun (WGS) entry which is preliminary data.</text>
</comment>
<dbReference type="Pfam" id="PF01790">
    <property type="entry name" value="LGT"/>
    <property type="match status" value="1"/>
</dbReference>
<gene>
    <name evidence="7" type="primary">lgt</name>
    <name evidence="8" type="ORF">BG53_03200</name>
</gene>
<feature type="transmembrane region" description="Helical" evidence="7">
    <location>
        <begin position="112"/>
        <end position="132"/>
    </location>
</feature>
<reference evidence="8 9" key="1">
    <citation type="submission" date="2014-02" db="EMBL/GenBank/DDBJ databases">
        <title>Genome sequence of Paenibacillus darwinianus reveals adaptive mechanisms for survival in Antarctic soils.</title>
        <authorList>
            <person name="Dsouza M."/>
            <person name="Taylor M.W."/>
            <person name="Turner S.J."/>
            <person name="Aislabie J."/>
        </authorList>
    </citation>
    <scope>NUCLEOTIDE SEQUENCE [LARGE SCALE GENOMIC DNA]</scope>
    <source>
        <strain evidence="8 9">CE1</strain>
    </source>
</reference>
<evidence type="ECO:0000256" key="3">
    <source>
        <dbReference type="ARBA" id="ARBA00022679"/>
    </source>
</evidence>
<organism evidence="8 9">
    <name type="scientific">Paenibacillus darwinianus</name>
    <dbReference type="NCBI Taxonomy" id="1380763"/>
    <lineage>
        <taxon>Bacteria</taxon>
        <taxon>Bacillati</taxon>
        <taxon>Bacillota</taxon>
        <taxon>Bacilli</taxon>
        <taxon>Bacillales</taxon>
        <taxon>Paenibacillaceae</taxon>
        <taxon>Paenibacillus</taxon>
    </lineage>
</organism>
<dbReference type="EC" id="2.5.1.145" evidence="7"/>
<keyword evidence="5 7" id="KW-1133">Transmembrane helix</keyword>
<dbReference type="GO" id="GO:0042158">
    <property type="term" value="P:lipoprotein biosynthetic process"/>
    <property type="evidence" value="ECO:0007669"/>
    <property type="project" value="UniProtKB-UniRule"/>
</dbReference>
<evidence type="ECO:0000256" key="5">
    <source>
        <dbReference type="ARBA" id="ARBA00022989"/>
    </source>
</evidence>
<comment type="catalytic activity">
    <reaction evidence="7">
        <text>L-cysteinyl-[prolipoprotein] + a 1,2-diacyl-sn-glycero-3-phospho-(1'-sn-glycerol) = an S-1,2-diacyl-sn-glyceryl-L-cysteinyl-[prolipoprotein] + sn-glycerol 1-phosphate + H(+)</text>
        <dbReference type="Rhea" id="RHEA:56712"/>
        <dbReference type="Rhea" id="RHEA-COMP:14679"/>
        <dbReference type="Rhea" id="RHEA-COMP:14680"/>
        <dbReference type="ChEBI" id="CHEBI:15378"/>
        <dbReference type="ChEBI" id="CHEBI:29950"/>
        <dbReference type="ChEBI" id="CHEBI:57685"/>
        <dbReference type="ChEBI" id="CHEBI:64716"/>
        <dbReference type="ChEBI" id="CHEBI:140658"/>
        <dbReference type="EC" id="2.5.1.145"/>
    </reaction>
</comment>
<comment type="subcellular location">
    <subcellularLocation>
        <location evidence="7">Cell membrane</location>
        <topology evidence="7">Multi-pass membrane protein</topology>
    </subcellularLocation>
</comment>
<dbReference type="AlphaFoldDB" id="A0A9W5W6V2"/>
<evidence type="ECO:0000313" key="9">
    <source>
        <dbReference type="Proteomes" id="UP000053750"/>
    </source>
</evidence>
<feature type="binding site" evidence="7">
    <location>
        <position position="131"/>
    </location>
    <ligand>
        <name>a 1,2-diacyl-sn-glycero-3-phospho-(1'-sn-glycerol)</name>
        <dbReference type="ChEBI" id="CHEBI:64716"/>
    </ligand>
</feature>
<sequence length="259" mass="28465">MIGFEVFTIFGISVPTHGLGIALAALLAILLIRRQARLSGMNPELILDFATYALIAGVLGARIWYVIFSWEYYAADPLSILRIWEGGLALQGGLAGGIIAGIWFARKNKLPVWSFADIVAPGLILGMAIGRIGDFMAGDDFGIVSESFGVVYKPGTMAYEANGPLPLFPTALFEAAADLIIMGVILALRKQNVFKGFLFLFMLITYSIARFFLEFTRGDSLMTFFNLRTAQVTSVVTIIIALIFLYIRVKQTRSQTRTE</sequence>
<keyword evidence="2 7" id="KW-1003">Cell membrane</keyword>
<feature type="transmembrane region" description="Helical" evidence="7">
    <location>
        <begin position="88"/>
        <end position="105"/>
    </location>
</feature>
<feature type="transmembrane region" description="Helical" evidence="7">
    <location>
        <begin position="193"/>
        <end position="213"/>
    </location>
</feature>
<dbReference type="EMBL" id="JFHU01000142">
    <property type="protein sequence ID" value="EXX87830.1"/>
    <property type="molecule type" value="Genomic_DNA"/>
</dbReference>
<evidence type="ECO:0000256" key="6">
    <source>
        <dbReference type="ARBA" id="ARBA00023136"/>
    </source>
</evidence>
<keyword evidence="9" id="KW-1185">Reference proteome</keyword>
<dbReference type="PANTHER" id="PTHR30589:SF0">
    <property type="entry name" value="PHOSPHATIDYLGLYCEROL--PROLIPOPROTEIN DIACYLGLYCERYL TRANSFERASE"/>
    <property type="match status" value="1"/>
</dbReference>
<dbReference type="RefSeq" id="WP_051587688.1">
    <property type="nucleotide sequence ID" value="NZ_KK082256.1"/>
</dbReference>
<accession>A0A9W5W6V2</accession>
<dbReference type="PANTHER" id="PTHR30589">
    <property type="entry name" value="PROLIPOPROTEIN DIACYLGLYCERYL TRANSFERASE"/>
    <property type="match status" value="1"/>
</dbReference>
<feature type="transmembrane region" description="Helical" evidence="7">
    <location>
        <begin position="167"/>
        <end position="188"/>
    </location>
</feature>
<keyword evidence="4 7" id="KW-0812">Transmembrane</keyword>
<feature type="transmembrane region" description="Helical" evidence="7">
    <location>
        <begin position="225"/>
        <end position="247"/>
    </location>
</feature>
<proteinExistence type="inferred from homology"/>
<keyword evidence="3 7" id="KW-0808">Transferase</keyword>
<evidence type="ECO:0000256" key="2">
    <source>
        <dbReference type="ARBA" id="ARBA00022475"/>
    </source>
</evidence>
<name>A0A9W5W6V2_9BACL</name>
<dbReference type="Proteomes" id="UP000053750">
    <property type="component" value="Unassembled WGS sequence"/>
</dbReference>
<dbReference type="NCBIfam" id="TIGR00544">
    <property type="entry name" value="lgt"/>
    <property type="match status" value="1"/>
</dbReference>
<dbReference type="InterPro" id="IPR001640">
    <property type="entry name" value="Lgt"/>
</dbReference>
<feature type="transmembrane region" description="Helical" evidence="7">
    <location>
        <begin position="45"/>
        <end position="68"/>
    </location>
</feature>